<name>A0ACD3A6Y6_9AGAR</name>
<organism evidence="1 2">
    <name type="scientific">Pluteus cervinus</name>
    <dbReference type="NCBI Taxonomy" id="181527"/>
    <lineage>
        <taxon>Eukaryota</taxon>
        <taxon>Fungi</taxon>
        <taxon>Dikarya</taxon>
        <taxon>Basidiomycota</taxon>
        <taxon>Agaricomycotina</taxon>
        <taxon>Agaricomycetes</taxon>
        <taxon>Agaricomycetidae</taxon>
        <taxon>Agaricales</taxon>
        <taxon>Pluteineae</taxon>
        <taxon>Pluteaceae</taxon>
        <taxon>Pluteus</taxon>
    </lineage>
</organism>
<reference evidence="1 2" key="1">
    <citation type="journal article" date="2019" name="Nat. Ecol. Evol.">
        <title>Megaphylogeny resolves global patterns of mushroom evolution.</title>
        <authorList>
            <person name="Varga T."/>
            <person name="Krizsan K."/>
            <person name="Foldi C."/>
            <person name="Dima B."/>
            <person name="Sanchez-Garcia M."/>
            <person name="Sanchez-Ramirez S."/>
            <person name="Szollosi G.J."/>
            <person name="Szarkandi J.G."/>
            <person name="Papp V."/>
            <person name="Albert L."/>
            <person name="Andreopoulos W."/>
            <person name="Angelini C."/>
            <person name="Antonin V."/>
            <person name="Barry K.W."/>
            <person name="Bougher N.L."/>
            <person name="Buchanan P."/>
            <person name="Buyck B."/>
            <person name="Bense V."/>
            <person name="Catcheside P."/>
            <person name="Chovatia M."/>
            <person name="Cooper J."/>
            <person name="Damon W."/>
            <person name="Desjardin D."/>
            <person name="Finy P."/>
            <person name="Geml J."/>
            <person name="Haridas S."/>
            <person name="Hughes K."/>
            <person name="Justo A."/>
            <person name="Karasinski D."/>
            <person name="Kautmanova I."/>
            <person name="Kiss B."/>
            <person name="Kocsube S."/>
            <person name="Kotiranta H."/>
            <person name="LaButti K.M."/>
            <person name="Lechner B.E."/>
            <person name="Liimatainen K."/>
            <person name="Lipzen A."/>
            <person name="Lukacs Z."/>
            <person name="Mihaltcheva S."/>
            <person name="Morgado L.N."/>
            <person name="Niskanen T."/>
            <person name="Noordeloos M.E."/>
            <person name="Ohm R.A."/>
            <person name="Ortiz-Santana B."/>
            <person name="Ovrebo C."/>
            <person name="Racz N."/>
            <person name="Riley R."/>
            <person name="Savchenko A."/>
            <person name="Shiryaev A."/>
            <person name="Soop K."/>
            <person name="Spirin V."/>
            <person name="Szebenyi C."/>
            <person name="Tomsovsky M."/>
            <person name="Tulloss R.E."/>
            <person name="Uehling J."/>
            <person name="Grigoriev I.V."/>
            <person name="Vagvolgyi C."/>
            <person name="Papp T."/>
            <person name="Martin F.M."/>
            <person name="Miettinen O."/>
            <person name="Hibbett D.S."/>
            <person name="Nagy L.G."/>
        </authorList>
    </citation>
    <scope>NUCLEOTIDE SEQUENCE [LARGE SCALE GENOMIC DNA]</scope>
    <source>
        <strain evidence="1 2">NL-1719</strain>
    </source>
</reference>
<keyword evidence="2" id="KW-1185">Reference proteome</keyword>
<sequence>MVLLASLKHLHHHHSPLNAPNLNTPVRFDFDSSSRLRFRDNVNGGWNGGNASRGSSRSRLGGSEREFSREREREGQGEREKVSTTTGRIMEAYKNRKKVQVMGETGGSKSPYGGLASDDPLSLTTSPKHSTFDDTNEKLRRPINPSNTHYVPYSPYRTHHLLLSAKFWKLTSYRQELFWGALVDVSLLLEDPKTDGVTLASPPPTPRQRKEGEEPPPHPSSIITLKSRVRIREVMTDILPVGRARTETEPSSTNTTDTLATTKTSGIGKLTRKLSGGLGVAAGGSSTSISSVSVEGRRTDAYGGIVVIRQTTTMIAWSFKFTERLGDGNLLQELRKELGVLKDDKDRIGTPTTAKLTSTPTPPSSLSKPLKSSHLLHL</sequence>
<evidence type="ECO:0000313" key="2">
    <source>
        <dbReference type="Proteomes" id="UP000308600"/>
    </source>
</evidence>
<gene>
    <name evidence="1" type="ORF">BDN72DRAFT_936120</name>
</gene>
<evidence type="ECO:0000313" key="1">
    <source>
        <dbReference type="EMBL" id="TFK61419.1"/>
    </source>
</evidence>
<protein>
    <submittedName>
        <fullName evidence="1">Uncharacterized protein</fullName>
    </submittedName>
</protein>
<dbReference type="Proteomes" id="UP000308600">
    <property type="component" value="Unassembled WGS sequence"/>
</dbReference>
<proteinExistence type="predicted"/>
<accession>A0ACD3A6Y6</accession>
<dbReference type="EMBL" id="ML208662">
    <property type="protein sequence ID" value="TFK61419.1"/>
    <property type="molecule type" value="Genomic_DNA"/>
</dbReference>